<name>A0A0G1PMP7_9BACT</name>
<organism evidence="2 3">
    <name type="scientific">Candidatus Uhrbacteria bacterium GW2011_GWF2_46_218</name>
    <dbReference type="NCBI Taxonomy" id="1619001"/>
    <lineage>
        <taxon>Bacteria</taxon>
        <taxon>Candidatus Uhriibacteriota</taxon>
    </lineage>
</organism>
<feature type="coiled-coil region" evidence="1">
    <location>
        <begin position="278"/>
        <end position="305"/>
    </location>
</feature>
<dbReference type="AlphaFoldDB" id="A0A0G1PMP7"/>
<keyword evidence="1" id="KW-0175">Coiled coil</keyword>
<evidence type="ECO:0000256" key="1">
    <source>
        <dbReference type="SAM" id="Coils"/>
    </source>
</evidence>
<evidence type="ECO:0000313" key="2">
    <source>
        <dbReference type="EMBL" id="KKU34026.1"/>
    </source>
</evidence>
<accession>A0A0G1PMP7</accession>
<evidence type="ECO:0000313" key="3">
    <source>
        <dbReference type="Proteomes" id="UP000034705"/>
    </source>
</evidence>
<reference evidence="2 3" key="1">
    <citation type="journal article" date="2015" name="Nature">
        <title>rRNA introns, odd ribosomes, and small enigmatic genomes across a large radiation of phyla.</title>
        <authorList>
            <person name="Brown C.T."/>
            <person name="Hug L.A."/>
            <person name="Thomas B.C."/>
            <person name="Sharon I."/>
            <person name="Castelle C.J."/>
            <person name="Singh A."/>
            <person name="Wilkins M.J."/>
            <person name="Williams K.H."/>
            <person name="Banfield J.F."/>
        </authorList>
    </citation>
    <scope>NUCLEOTIDE SEQUENCE [LARGE SCALE GENOMIC DNA]</scope>
</reference>
<comment type="caution">
    <text evidence="2">The sequence shown here is derived from an EMBL/GenBank/DDBJ whole genome shotgun (WGS) entry which is preliminary data.</text>
</comment>
<gene>
    <name evidence="2" type="ORF">UX45_C0005G0036</name>
</gene>
<dbReference type="Proteomes" id="UP000034705">
    <property type="component" value="Unassembled WGS sequence"/>
</dbReference>
<sequence length="457" mass="52501">MGVGWRNNMRPGFERALRQYGDVIKDVRKTEKGDQVSSDVDLQKLETVADYFVSKRSSELDMERGTQSRIFDLQKEKQIIMEQLKARLRDIDDPHAPEVESSKDALVAHYDVQKNNYTVTDSQGRVHEVTLGEMVADVPWGLSYLLRKDAPRVHQKQYAVAQAKEALMSHLDRQICLEERERKDHAPNIHKGAYAPFVQKLEGASFPEHVLVGWWAEEMVCGFLTRLVTDGMVDVEVHKADVYEDINHKIDFSIRRQRHIRGVDTQVIQKGVGIQFTLLRDREKLQKKQRQVEEARGNLEQMDLDDLVLVHISIGSKIIQSVRQWKEAGEPPGGPMRFWSVETRRAILRGVLQNLFSPEELQSVQEAMGDSSEKKKSAKENKKVRFVERIQEISGYLTEEMKADEVLMTRALEVLGAIHGGLPVDHPKREKIFLHAAARLVRKYRADQKQQKLEQAA</sequence>
<proteinExistence type="predicted"/>
<dbReference type="EMBL" id="LCMG01000005">
    <property type="protein sequence ID" value="KKU34026.1"/>
    <property type="molecule type" value="Genomic_DNA"/>
</dbReference>
<protein>
    <submittedName>
        <fullName evidence="2">Uncharacterized protein</fullName>
    </submittedName>
</protein>